<protein>
    <recommendedName>
        <fullName evidence="4">Polyamine aminopropyltransferase</fullName>
    </recommendedName>
    <alternativeName>
        <fullName evidence="4">Putrescine aminopropyltransferase</fullName>
        <shortName evidence="4">PAPT</shortName>
    </alternativeName>
    <alternativeName>
        <fullName evidence="4">Spermidine synthase</fullName>
        <shortName evidence="4">SPDS</shortName>
        <shortName evidence="4">SPDSY</shortName>
        <ecNumber evidence="4">2.5.1.16</ecNumber>
    </alternativeName>
</protein>
<name>A0A839XVC6_9PSEU</name>
<gene>
    <name evidence="4" type="primary">speE</name>
    <name evidence="7" type="ORF">FB384_003959</name>
</gene>
<dbReference type="CDD" id="cd02440">
    <property type="entry name" value="AdoMet_MTases"/>
    <property type="match status" value="1"/>
</dbReference>
<evidence type="ECO:0000256" key="1">
    <source>
        <dbReference type="ARBA" id="ARBA00007867"/>
    </source>
</evidence>
<dbReference type="EMBL" id="JACIBS010000002">
    <property type="protein sequence ID" value="MBB3665008.1"/>
    <property type="molecule type" value="Genomic_DNA"/>
</dbReference>
<keyword evidence="4" id="KW-0745">Spermidine biosynthesis</keyword>
<sequence>MSPTSTGSATATEIVEPLADGMTRTWRVDEVVVDTTTEFQHVVIGRTAHGLTLFCDGERQSTDATQLVYHEALTVPPLLLADQVRSVLIIGSSEGVASAMALAHGAARVDHVDIDAETVRLCARHLPYGYTEAELAAAESHDGPVRMHYRDGFDFLASAESAGTRYDVVLIDLPDESEDPEAQHNRLYEADFLRRCAGLLAPGGVVTCQGGCPTMWRNRTLVAAWRRFTELFDTAVYYGSDEHEWAFLSGRHDRIGDPVATMQDRLAAVTAGGEGYRPESIDAEALRAGTVPPHAVRTSVRASSPR</sequence>
<comment type="pathway">
    <text evidence="4">Amine and polyamine biosynthesis; spermidine biosynthesis; spermidine from putrescine: step 1/1.</text>
</comment>
<keyword evidence="2 4" id="KW-0808">Transferase</keyword>
<evidence type="ECO:0000313" key="7">
    <source>
        <dbReference type="EMBL" id="MBB3665008.1"/>
    </source>
</evidence>
<comment type="subunit">
    <text evidence="4">Homodimer or homotetramer.</text>
</comment>
<feature type="binding site" evidence="4">
    <location>
        <position position="70"/>
    </location>
    <ligand>
        <name>spermidine</name>
        <dbReference type="ChEBI" id="CHEBI:57834"/>
    </ligand>
</feature>
<dbReference type="HAMAP" id="MF_00198">
    <property type="entry name" value="Spermidine_synth"/>
    <property type="match status" value="1"/>
</dbReference>
<feature type="binding site" evidence="4">
    <location>
        <position position="40"/>
    </location>
    <ligand>
        <name>S-methyl-5'-thioadenosine</name>
        <dbReference type="ChEBI" id="CHEBI:17509"/>
    </ligand>
</feature>
<evidence type="ECO:0000259" key="6">
    <source>
        <dbReference type="PROSITE" id="PS51006"/>
    </source>
</evidence>
<evidence type="ECO:0000256" key="5">
    <source>
        <dbReference type="PROSITE-ProRule" id="PRU00354"/>
    </source>
</evidence>
<evidence type="ECO:0000256" key="2">
    <source>
        <dbReference type="ARBA" id="ARBA00022679"/>
    </source>
</evidence>
<keyword evidence="8" id="KW-1185">Reference proteome</keyword>
<feature type="binding site" evidence="4">
    <location>
        <begin position="151"/>
        <end position="152"/>
    </location>
    <ligand>
        <name>S-methyl-5'-thioadenosine</name>
        <dbReference type="ChEBI" id="CHEBI:17509"/>
    </ligand>
</feature>
<dbReference type="GO" id="GO:0004766">
    <property type="term" value="F:spermidine synthase activity"/>
    <property type="evidence" value="ECO:0007669"/>
    <property type="project" value="UniProtKB-UniRule"/>
</dbReference>
<dbReference type="EC" id="2.5.1.16" evidence="4"/>
<comment type="similarity">
    <text evidence="1 4">Belongs to the spermidine/spermine synthase family.</text>
</comment>
<dbReference type="Pfam" id="PF01564">
    <property type="entry name" value="Spermine_synth"/>
    <property type="match status" value="1"/>
</dbReference>
<organism evidence="7 8">
    <name type="scientific">Prauserella sediminis</name>
    <dbReference type="NCBI Taxonomy" id="577680"/>
    <lineage>
        <taxon>Bacteria</taxon>
        <taxon>Bacillati</taxon>
        <taxon>Actinomycetota</taxon>
        <taxon>Actinomycetes</taxon>
        <taxon>Pseudonocardiales</taxon>
        <taxon>Pseudonocardiaceae</taxon>
        <taxon>Prauserella</taxon>
        <taxon>Prauserella salsuginis group</taxon>
    </lineage>
</organism>
<dbReference type="PANTHER" id="PTHR43317:SF1">
    <property type="entry name" value="THERMOSPERMINE SYNTHASE ACAULIS5"/>
    <property type="match status" value="1"/>
</dbReference>
<comment type="caution">
    <text evidence="4">Lacks conserved residue(s) required for the propagation of feature annotation.</text>
</comment>
<dbReference type="PANTHER" id="PTHR43317">
    <property type="entry name" value="THERMOSPERMINE SYNTHASE ACAULIS5"/>
    <property type="match status" value="1"/>
</dbReference>
<feature type="active site" description="Proton acceptor" evidence="4 5">
    <location>
        <position position="172"/>
    </location>
</feature>
<comment type="caution">
    <text evidence="7">The sequence shown here is derived from an EMBL/GenBank/DDBJ whole genome shotgun (WGS) entry which is preliminary data.</text>
</comment>
<reference evidence="7 8" key="1">
    <citation type="submission" date="2020-08" db="EMBL/GenBank/DDBJ databases">
        <title>Sequencing the genomes of 1000 actinobacteria strains.</title>
        <authorList>
            <person name="Klenk H.-P."/>
        </authorList>
    </citation>
    <scope>NUCLEOTIDE SEQUENCE [LARGE SCALE GENOMIC DNA]</scope>
    <source>
        <strain evidence="7 8">DSM 45267</strain>
    </source>
</reference>
<dbReference type="AlphaFoldDB" id="A0A839XVC6"/>
<dbReference type="Gene3D" id="3.40.50.150">
    <property type="entry name" value="Vaccinia Virus protein VP39"/>
    <property type="match status" value="1"/>
</dbReference>
<evidence type="ECO:0000256" key="3">
    <source>
        <dbReference type="ARBA" id="ARBA00023115"/>
    </source>
</evidence>
<feature type="domain" description="PABS" evidence="6">
    <location>
        <begin position="6"/>
        <end position="265"/>
    </location>
</feature>
<proteinExistence type="inferred from homology"/>
<feature type="binding site" evidence="4">
    <location>
        <position position="94"/>
    </location>
    <ligand>
        <name>spermidine</name>
        <dbReference type="ChEBI" id="CHEBI:57834"/>
    </ligand>
</feature>
<dbReference type="GO" id="GO:0008295">
    <property type="term" value="P:spermidine biosynthetic process"/>
    <property type="evidence" value="ECO:0007669"/>
    <property type="project" value="UniProtKB-UniRule"/>
</dbReference>
<dbReference type="InterPro" id="IPR001045">
    <property type="entry name" value="Spermi_synthase"/>
</dbReference>
<dbReference type="GO" id="GO:0010487">
    <property type="term" value="F:thermospermine synthase activity"/>
    <property type="evidence" value="ECO:0007669"/>
    <property type="project" value="UniProtKB-ARBA"/>
</dbReference>
<evidence type="ECO:0000256" key="4">
    <source>
        <dbReference type="HAMAP-Rule" id="MF_00198"/>
    </source>
</evidence>
<accession>A0A839XVC6</accession>
<comment type="function">
    <text evidence="4">Catalyzes the irreversible transfer of a propylamine group from the amino donor S-adenosylmethioninamine (decarboxy-AdoMet) to putrescine (1,4-diaminobutane) to yield spermidine.</text>
</comment>
<keyword evidence="3 4" id="KW-0620">Polyamine biosynthesis</keyword>
<dbReference type="SUPFAM" id="SSF53335">
    <property type="entry name" value="S-adenosyl-L-methionine-dependent methyltransferases"/>
    <property type="match status" value="1"/>
</dbReference>
<dbReference type="InterPro" id="IPR030374">
    <property type="entry name" value="PABS"/>
</dbReference>
<feature type="binding site" evidence="4">
    <location>
        <position position="113"/>
    </location>
    <ligand>
        <name>S-methyl-5'-thioadenosine</name>
        <dbReference type="ChEBI" id="CHEBI:17509"/>
    </ligand>
</feature>
<feature type="binding site" evidence="4">
    <location>
        <position position="180"/>
    </location>
    <ligand>
        <name>S-methyl-5'-thioadenosine</name>
        <dbReference type="ChEBI" id="CHEBI:17509"/>
    </ligand>
</feature>
<dbReference type="PROSITE" id="PS51006">
    <property type="entry name" value="PABS_2"/>
    <property type="match status" value="1"/>
</dbReference>
<dbReference type="Proteomes" id="UP000564573">
    <property type="component" value="Unassembled WGS sequence"/>
</dbReference>
<dbReference type="InterPro" id="IPR029063">
    <property type="entry name" value="SAM-dependent_MTases_sf"/>
</dbReference>
<dbReference type="UniPathway" id="UPA00248">
    <property type="reaction ID" value="UER00314"/>
</dbReference>
<comment type="catalytic activity">
    <reaction evidence="4">
        <text>S-adenosyl 3-(methylsulfanyl)propylamine + putrescine = S-methyl-5'-thioadenosine + spermidine + H(+)</text>
        <dbReference type="Rhea" id="RHEA:12721"/>
        <dbReference type="ChEBI" id="CHEBI:15378"/>
        <dbReference type="ChEBI" id="CHEBI:17509"/>
        <dbReference type="ChEBI" id="CHEBI:57443"/>
        <dbReference type="ChEBI" id="CHEBI:57834"/>
        <dbReference type="ChEBI" id="CHEBI:326268"/>
        <dbReference type="EC" id="2.5.1.16"/>
    </reaction>
</comment>
<evidence type="ECO:0000313" key="8">
    <source>
        <dbReference type="Proteomes" id="UP000564573"/>
    </source>
</evidence>